<keyword evidence="6" id="KW-0317">Glutathione biosynthesis</keyword>
<keyword evidence="8" id="KW-0547">Nucleotide-binding</keyword>
<dbReference type="PANTHER" id="PTHR11130:SF0">
    <property type="entry name" value="GLUTATHIONE SYNTHETASE"/>
    <property type="match status" value="1"/>
</dbReference>
<keyword evidence="7" id="KW-0479">Metal-binding</keyword>
<comment type="cofactor">
    <cofactor evidence="1">
        <name>Mg(2+)</name>
        <dbReference type="ChEBI" id="CHEBI:18420"/>
    </cofactor>
</comment>
<evidence type="ECO:0000256" key="9">
    <source>
        <dbReference type="ARBA" id="ARBA00022840"/>
    </source>
</evidence>
<dbReference type="OrthoDB" id="5590030at2"/>
<evidence type="ECO:0000256" key="3">
    <source>
        <dbReference type="ARBA" id="ARBA00010385"/>
    </source>
</evidence>
<dbReference type="PANTHER" id="PTHR11130">
    <property type="entry name" value="GLUTATHIONE SYNTHETASE"/>
    <property type="match status" value="1"/>
</dbReference>
<dbReference type="EMBL" id="CP000851">
    <property type="protein sequence ID" value="ABV87615.1"/>
    <property type="molecule type" value="Genomic_DNA"/>
</dbReference>
<keyword evidence="5 13" id="KW-0436">Ligase</keyword>
<gene>
    <name evidence="13" type="ordered locus">Spea_2295</name>
</gene>
<dbReference type="Gene3D" id="3.30.470.20">
    <property type="entry name" value="ATP-grasp fold, B domain"/>
    <property type="match status" value="2"/>
</dbReference>
<dbReference type="GO" id="GO:0005524">
    <property type="term" value="F:ATP binding"/>
    <property type="evidence" value="ECO:0007669"/>
    <property type="project" value="UniProtKB-KW"/>
</dbReference>
<comment type="similarity">
    <text evidence="3">Belongs to the eukaryotic GSH synthase family.</text>
</comment>
<feature type="domain" description="Glutathione synthase substrate-binding" evidence="12">
    <location>
        <begin position="233"/>
        <end position="341"/>
    </location>
</feature>
<name>A8H4X8_SHEPA</name>
<comment type="pathway">
    <text evidence="2">Sulfur metabolism; glutathione biosynthesis; glutathione from L-cysteine and L-glutamate: step 2/2.</text>
</comment>
<reference evidence="13 14" key="1">
    <citation type="submission" date="2007-10" db="EMBL/GenBank/DDBJ databases">
        <title>Complete sequence of Shewanella pealeana ATCC 700345.</title>
        <authorList>
            <consortium name="US DOE Joint Genome Institute"/>
            <person name="Copeland A."/>
            <person name="Lucas S."/>
            <person name="Lapidus A."/>
            <person name="Barry K."/>
            <person name="Glavina del Rio T."/>
            <person name="Dalin E."/>
            <person name="Tice H."/>
            <person name="Pitluck S."/>
            <person name="Chertkov O."/>
            <person name="Brettin T."/>
            <person name="Bruce D."/>
            <person name="Detter J.C."/>
            <person name="Han C."/>
            <person name="Schmutz J."/>
            <person name="Larimer F."/>
            <person name="Land M."/>
            <person name="Hauser L."/>
            <person name="Kyrpides N."/>
            <person name="Kim E."/>
            <person name="Zhao J.-S.Z."/>
            <person name="Manno D."/>
            <person name="Hawari J."/>
            <person name="Richardson P."/>
        </authorList>
    </citation>
    <scope>NUCLEOTIDE SEQUENCE [LARGE SCALE GENOMIC DNA]</scope>
    <source>
        <strain evidence="14">ATCC 700345 / ANG-SQ1</strain>
    </source>
</reference>
<dbReference type="InterPro" id="IPR014042">
    <property type="entry name" value="Glutathione_synthase_a-hlx"/>
</dbReference>
<feature type="compositionally biased region" description="Polar residues" evidence="11">
    <location>
        <begin position="101"/>
        <end position="124"/>
    </location>
</feature>
<evidence type="ECO:0000256" key="7">
    <source>
        <dbReference type="ARBA" id="ARBA00022723"/>
    </source>
</evidence>
<dbReference type="RefSeq" id="WP_012155531.1">
    <property type="nucleotide sequence ID" value="NC_009901.1"/>
</dbReference>
<dbReference type="Pfam" id="PF03199">
    <property type="entry name" value="GSH_synthase"/>
    <property type="match status" value="1"/>
</dbReference>
<evidence type="ECO:0000256" key="2">
    <source>
        <dbReference type="ARBA" id="ARBA00004965"/>
    </source>
</evidence>
<dbReference type="SUPFAM" id="SSF52440">
    <property type="entry name" value="PreATP-grasp domain"/>
    <property type="match status" value="1"/>
</dbReference>
<evidence type="ECO:0000313" key="13">
    <source>
        <dbReference type="EMBL" id="ABV87615.1"/>
    </source>
</evidence>
<organism evidence="13 14">
    <name type="scientific">Shewanella pealeana (strain ATCC 700345 / ANG-SQ1)</name>
    <dbReference type="NCBI Taxonomy" id="398579"/>
    <lineage>
        <taxon>Bacteria</taxon>
        <taxon>Pseudomonadati</taxon>
        <taxon>Pseudomonadota</taxon>
        <taxon>Gammaproteobacteria</taxon>
        <taxon>Alteromonadales</taxon>
        <taxon>Shewanellaceae</taxon>
        <taxon>Shewanella</taxon>
    </lineage>
</organism>
<dbReference type="InterPro" id="IPR016185">
    <property type="entry name" value="PreATP-grasp_dom_sf"/>
</dbReference>
<accession>A8H4X8</accession>
<evidence type="ECO:0000259" key="12">
    <source>
        <dbReference type="Pfam" id="PF03199"/>
    </source>
</evidence>
<dbReference type="GO" id="GO:0005829">
    <property type="term" value="C:cytosol"/>
    <property type="evidence" value="ECO:0007669"/>
    <property type="project" value="TreeGrafter"/>
</dbReference>
<dbReference type="EC" id="6.3.2.3" evidence="4"/>
<protein>
    <recommendedName>
        <fullName evidence="4">glutathione synthase</fullName>
        <ecNumber evidence="4">6.3.2.3</ecNumber>
    </recommendedName>
</protein>
<evidence type="ECO:0000256" key="4">
    <source>
        <dbReference type="ARBA" id="ARBA00012214"/>
    </source>
</evidence>
<keyword evidence="9" id="KW-0067">ATP-binding</keyword>
<dbReference type="InterPro" id="IPR014709">
    <property type="entry name" value="Glutathione_synthase_C_euk"/>
</dbReference>
<evidence type="ECO:0000256" key="6">
    <source>
        <dbReference type="ARBA" id="ARBA00022684"/>
    </source>
</evidence>
<evidence type="ECO:0000256" key="8">
    <source>
        <dbReference type="ARBA" id="ARBA00022741"/>
    </source>
</evidence>
<dbReference type="GO" id="GO:0043295">
    <property type="term" value="F:glutathione binding"/>
    <property type="evidence" value="ECO:0007669"/>
    <property type="project" value="TreeGrafter"/>
</dbReference>
<dbReference type="Gene3D" id="3.40.50.1760">
    <property type="entry name" value="Glutathione synthase, substrate-binding domain superfamily, eukaryotic"/>
    <property type="match status" value="1"/>
</dbReference>
<dbReference type="InterPro" id="IPR037013">
    <property type="entry name" value="GSH-S_sub-bd_sf"/>
</dbReference>
<dbReference type="Gene3D" id="3.30.1490.50">
    <property type="match status" value="1"/>
</dbReference>
<evidence type="ECO:0000256" key="10">
    <source>
        <dbReference type="ARBA" id="ARBA00022842"/>
    </source>
</evidence>
<dbReference type="Proteomes" id="UP000002608">
    <property type="component" value="Chromosome"/>
</dbReference>
<dbReference type="PIRSF" id="PIRSF001558">
    <property type="entry name" value="GSHase"/>
    <property type="match status" value="1"/>
</dbReference>
<dbReference type="eggNOG" id="ENOG502Z9VE">
    <property type="taxonomic scope" value="Bacteria"/>
</dbReference>
<proteinExistence type="inferred from homology"/>
<dbReference type="Gene3D" id="1.10.1080.10">
    <property type="entry name" value="Glutathione Synthetase, Chain A, domain 3"/>
    <property type="match status" value="1"/>
</dbReference>
<dbReference type="SUPFAM" id="SSF56059">
    <property type="entry name" value="Glutathione synthetase ATP-binding domain-like"/>
    <property type="match status" value="1"/>
</dbReference>
<dbReference type="KEGG" id="spl:Spea_2295"/>
<dbReference type="GO" id="GO:0004363">
    <property type="term" value="F:glutathione synthase activity"/>
    <property type="evidence" value="ECO:0007669"/>
    <property type="project" value="UniProtKB-EC"/>
</dbReference>
<dbReference type="AlphaFoldDB" id="A8H4X8"/>
<evidence type="ECO:0000256" key="1">
    <source>
        <dbReference type="ARBA" id="ARBA00001946"/>
    </source>
</evidence>
<feature type="region of interest" description="Disordered" evidence="11">
    <location>
        <begin position="101"/>
        <end position="126"/>
    </location>
</feature>
<evidence type="ECO:0000256" key="5">
    <source>
        <dbReference type="ARBA" id="ARBA00022598"/>
    </source>
</evidence>
<evidence type="ECO:0000256" key="11">
    <source>
        <dbReference type="SAM" id="MobiDB-lite"/>
    </source>
</evidence>
<keyword evidence="14" id="KW-1185">Reference proteome</keyword>
<dbReference type="InterPro" id="IPR005615">
    <property type="entry name" value="Glutathione_synthase"/>
</dbReference>
<sequence>MYTSQTTQAATDAIEWALTHGMALKTTPYSATHTAFSFTPTPISKARYQQLVDSVGLLGKLVHFVSEDHRFLNQAIAPITKGDPFFKALLEMHQAIHQASNQTSVQVSNQAPQQSIDQGVSSESRGGDAKRLPLLIMRSDFMDDAALGPKLIEFNGIAAGMGPFGQRVHELHKYLQLQAADTFNLWSASPNSKLVDNHALEGLAQGIANATFKIKREFTKNDASTGFKNSPPVFLMVVQANEDNVYDQHLLEHVLQAKGIKTVRRTFRELHDKLTTGKDDRLLLEGVGPIDTVYLRAGYQYCDYHANDIISRVCCEALMQTRIFIEKHRVAVNATVSQQLATSKRVQMLLSSMAPDALTRFGLTLDEAKTVKGLLGEMRAVTQDSATLIAHSNTDEWVLKNQGEGGGHCIFGEDILPKLAELKPSEYQAWSLMRRLHPTARATAALTVRKGELHRVDDLISEIGMFTVHIDGGAAINIIDDSEQDTNKQLNAKQAYAGYLIRSKSARTTEGGVHSGQGVLDSLAFSD</sequence>
<dbReference type="HOGENOM" id="CLU_025152_3_0_6"/>
<dbReference type="UniPathway" id="UPA00142">
    <property type="reaction ID" value="UER00210"/>
</dbReference>
<evidence type="ECO:0000313" key="14">
    <source>
        <dbReference type="Proteomes" id="UP000002608"/>
    </source>
</evidence>
<dbReference type="STRING" id="398579.Spea_2295"/>
<keyword evidence="10" id="KW-0460">Magnesium</keyword>
<dbReference type="GO" id="GO:0046872">
    <property type="term" value="F:metal ion binding"/>
    <property type="evidence" value="ECO:0007669"/>
    <property type="project" value="UniProtKB-KW"/>
</dbReference>
<dbReference type="Pfam" id="PF03917">
    <property type="entry name" value="GSH_synth_ATP"/>
    <property type="match status" value="1"/>
</dbReference>
<dbReference type="InterPro" id="IPR004887">
    <property type="entry name" value="GSH_synth_subst-bd"/>
</dbReference>